<dbReference type="InterPro" id="IPR012763">
    <property type="entry name" value="DNA_pol_III_sug/sutau_N"/>
</dbReference>
<dbReference type="Pfam" id="PF22608">
    <property type="entry name" value="DNAX_ATPase_lid"/>
    <property type="match status" value="1"/>
</dbReference>
<dbReference type="Gene3D" id="3.40.50.300">
    <property type="entry name" value="P-loop containing nucleotide triphosphate hydrolases"/>
    <property type="match status" value="1"/>
</dbReference>
<evidence type="ECO:0000313" key="15">
    <source>
        <dbReference type="Proteomes" id="UP001375743"/>
    </source>
</evidence>
<feature type="compositionally biased region" description="Pro residues" evidence="12">
    <location>
        <begin position="431"/>
        <end position="440"/>
    </location>
</feature>
<dbReference type="CDD" id="cd00009">
    <property type="entry name" value="AAA"/>
    <property type="match status" value="1"/>
</dbReference>
<keyword evidence="6 11" id="KW-0547">Nucleotide-binding</keyword>
<evidence type="ECO:0000256" key="9">
    <source>
        <dbReference type="ARBA" id="ARBA00022932"/>
    </source>
</evidence>
<dbReference type="InterPro" id="IPR027417">
    <property type="entry name" value="P-loop_NTPase"/>
</dbReference>
<evidence type="ECO:0000256" key="12">
    <source>
        <dbReference type="SAM" id="MobiDB-lite"/>
    </source>
</evidence>
<dbReference type="Gene3D" id="1.20.272.10">
    <property type="match status" value="1"/>
</dbReference>
<keyword evidence="8 11" id="KW-0067">ATP-binding</keyword>
<dbReference type="PANTHER" id="PTHR11669">
    <property type="entry name" value="REPLICATION FACTOR C / DNA POLYMERASE III GAMMA-TAU SUBUNIT"/>
    <property type="match status" value="1"/>
</dbReference>
<feature type="region of interest" description="Disordered" evidence="12">
    <location>
        <begin position="396"/>
        <end position="444"/>
    </location>
</feature>
<dbReference type="SMART" id="SM00382">
    <property type="entry name" value="AAA"/>
    <property type="match status" value="1"/>
</dbReference>
<comment type="subunit">
    <text evidence="11">DNA polymerase III contains a core (composed of alpha, epsilon and theta chains) that associates with a tau subunit. This core dimerizes to form the POLIII' complex. PolIII' associates with the gamma complex (composed of gamma, delta, delta', psi and chi chains) and with the beta chain to form the complete DNA polymerase III complex.</text>
</comment>
<evidence type="ECO:0000256" key="7">
    <source>
        <dbReference type="ARBA" id="ARBA00022833"/>
    </source>
</evidence>
<dbReference type="EMBL" id="JBBLZC010000003">
    <property type="protein sequence ID" value="MEK0082510.1"/>
    <property type="molecule type" value="Genomic_DNA"/>
</dbReference>
<accession>A0ABU8XMT5</accession>
<keyword evidence="4 11" id="KW-0235">DNA replication</keyword>
<dbReference type="NCBIfam" id="NF006585">
    <property type="entry name" value="PRK09111.1"/>
    <property type="match status" value="1"/>
</dbReference>
<dbReference type="Pfam" id="PF12169">
    <property type="entry name" value="DNA_pol3_gamma3"/>
    <property type="match status" value="1"/>
</dbReference>
<comment type="similarity">
    <text evidence="1 11">Belongs to the DnaX/STICHEL family.</text>
</comment>
<name>A0ABU8XMT5_9PROT</name>
<comment type="catalytic activity">
    <reaction evidence="10 11">
        <text>DNA(n) + a 2'-deoxyribonucleoside 5'-triphosphate = DNA(n+1) + diphosphate</text>
        <dbReference type="Rhea" id="RHEA:22508"/>
        <dbReference type="Rhea" id="RHEA-COMP:17339"/>
        <dbReference type="Rhea" id="RHEA-COMP:17340"/>
        <dbReference type="ChEBI" id="CHEBI:33019"/>
        <dbReference type="ChEBI" id="CHEBI:61560"/>
        <dbReference type="ChEBI" id="CHEBI:173112"/>
        <dbReference type="EC" id="2.7.7.7"/>
    </reaction>
</comment>
<dbReference type="SUPFAM" id="SSF48019">
    <property type="entry name" value="post-AAA+ oligomerization domain-like"/>
    <property type="match status" value="1"/>
</dbReference>
<keyword evidence="15" id="KW-1185">Reference proteome</keyword>
<dbReference type="CDD" id="cd18137">
    <property type="entry name" value="HLD_clamp_pol_III_gamma_tau"/>
    <property type="match status" value="1"/>
</dbReference>
<dbReference type="InterPro" id="IPR022754">
    <property type="entry name" value="DNA_pol_III_gamma-3"/>
</dbReference>
<reference evidence="14 15" key="1">
    <citation type="submission" date="2024-01" db="EMBL/GenBank/DDBJ databases">
        <title>Multi-omics insights into the function and evolution of sodium benzoate biodegradation pathways in Benzoatithermus flavus gen. nov., sp. nov. from hot spring.</title>
        <authorList>
            <person name="Hu C.-J."/>
            <person name="Li W.-J."/>
        </authorList>
    </citation>
    <scope>NUCLEOTIDE SEQUENCE [LARGE SCALE GENOMIC DNA]</scope>
    <source>
        <strain evidence="14 15">SYSU G07066</strain>
    </source>
</reference>
<dbReference type="NCBIfam" id="TIGR02397">
    <property type="entry name" value="dnaX_nterm"/>
    <property type="match status" value="1"/>
</dbReference>
<dbReference type="InterPro" id="IPR008921">
    <property type="entry name" value="DNA_pol3_clamp-load_cplx_C"/>
</dbReference>
<comment type="caution">
    <text evidence="14">The sequence shown here is derived from an EMBL/GenBank/DDBJ whole genome shotgun (WGS) entry which is preliminary data.</text>
</comment>
<dbReference type="EC" id="2.7.7.7" evidence="11"/>
<evidence type="ECO:0000256" key="1">
    <source>
        <dbReference type="ARBA" id="ARBA00006360"/>
    </source>
</evidence>
<protein>
    <recommendedName>
        <fullName evidence="11">DNA polymerase III subunit gamma/tau</fullName>
        <ecNumber evidence="11">2.7.7.7</ecNumber>
    </recommendedName>
</protein>
<keyword evidence="2 11" id="KW-0808">Transferase</keyword>
<sequence length="564" mass="60375">MDSHLQRPASYRVLARAYRPARLSALIGQDVLVRTLRNAFASGRVAHAFLLSGIRGIGKTTTARIIARGLNCTGPDGRGGPTPEPCGVCPSCRAIDEDRSLDVIEMDAASQTKKEDVLDLLEGISFVPTSSRYKIYILDEVHMLSEKAWNALLKSVEEPPPHAKFIFATTEIRKVPITVLSRCQRFELRRVDAETLARHLAAICEKEGIEASPDALMLIARAAEGSVRDSLSLLDQAIATSEGPVAADLVQAMLGLGDRLQLLDLFDAVMRGVAAEALDRFQSLYALGAEPVAVVQDLLEIAHWLSRLKVKPDAASSLGLAAQAAERARVMAEGLSLPVLARAWQMLLKGIDEVRTAPDAAAAAEMLLLRLACVSDLPPPGELARILRDGGVLGSAPAAAPAMRPQPTPTRPSLVPTSVGRGSASAVARSPEPPTPPRPAMPAAEPRSFADLVARLRSHGEAPLAAWLFQSAHPIRFEPGRLELRLEPGVPADIVNRLIEALAKLTGRRWMVVLGSATGEPTLAQQAAATKEARLAEVRQDPDLQQILSAFPGAEIVDIRPKSG</sequence>
<evidence type="ECO:0000256" key="4">
    <source>
        <dbReference type="ARBA" id="ARBA00022705"/>
    </source>
</evidence>
<evidence type="ECO:0000256" key="5">
    <source>
        <dbReference type="ARBA" id="ARBA00022723"/>
    </source>
</evidence>
<keyword evidence="9 11" id="KW-0239">DNA-directed DNA polymerase</keyword>
<dbReference type="InterPro" id="IPR050238">
    <property type="entry name" value="DNA_Rep/Repair_Clamp_Loader"/>
</dbReference>
<gene>
    <name evidence="11" type="primary">dnaX</name>
    <name evidence="14" type="ORF">U1T56_05065</name>
</gene>
<organism evidence="14 15">
    <name type="scientific">Benzoatithermus flavus</name>
    <dbReference type="NCBI Taxonomy" id="3108223"/>
    <lineage>
        <taxon>Bacteria</taxon>
        <taxon>Pseudomonadati</taxon>
        <taxon>Pseudomonadota</taxon>
        <taxon>Alphaproteobacteria</taxon>
        <taxon>Geminicoccales</taxon>
        <taxon>Geminicoccaceae</taxon>
        <taxon>Benzoatithermus</taxon>
    </lineage>
</organism>
<evidence type="ECO:0000259" key="13">
    <source>
        <dbReference type="SMART" id="SM00382"/>
    </source>
</evidence>
<evidence type="ECO:0000256" key="8">
    <source>
        <dbReference type="ARBA" id="ARBA00022840"/>
    </source>
</evidence>
<evidence type="ECO:0000256" key="11">
    <source>
        <dbReference type="RuleBase" id="RU364063"/>
    </source>
</evidence>
<keyword evidence="3 11" id="KW-0548">Nucleotidyltransferase</keyword>
<dbReference type="InterPro" id="IPR003593">
    <property type="entry name" value="AAA+_ATPase"/>
</dbReference>
<dbReference type="InterPro" id="IPR022107">
    <property type="entry name" value="DNA_pol_III_gamma/tau_C"/>
</dbReference>
<evidence type="ECO:0000256" key="6">
    <source>
        <dbReference type="ARBA" id="ARBA00022741"/>
    </source>
</evidence>
<dbReference type="Proteomes" id="UP001375743">
    <property type="component" value="Unassembled WGS sequence"/>
</dbReference>
<evidence type="ECO:0000256" key="10">
    <source>
        <dbReference type="ARBA" id="ARBA00049244"/>
    </source>
</evidence>
<keyword evidence="5" id="KW-0479">Metal-binding</keyword>
<evidence type="ECO:0000313" key="14">
    <source>
        <dbReference type="EMBL" id="MEK0082510.1"/>
    </source>
</evidence>
<comment type="function">
    <text evidence="11">DNA polymerase III is a complex, multichain enzyme responsible for most of the replicative synthesis in bacteria. This DNA polymerase also exhibits 3' to 5' exonuclease activity.</text>
</comment>
<dbReference type="Pfam" id="PF12362">
    <property type="entry name" value="DUF3646"/>
    <property type="match status" value="1"/>
</dbReference>
<feature type="domain" description="AAA+ ATPase" evidence="13">
    <location>
        <begin position="45"/>
        <end position="192"/>
    </location>
</feature>
<keyword evidence="7" id="KW-0862">Zinc</keyword>
<dbReference type="RefSeq" id="WP_418158354.1">
    <property type="nucleotide sequence ID" value="NZ_JBBLZC010000003.1"/>
</dbReference>
<dbReference type="Gene3D" id="1.10.8.60">
    <property type="match status" value="1"/>
</dbReference>
<dbReference type="GO" id="GO:0003887">
    <property type="term" value="F:DNA-directed DNA polymerase activity"/>
    <property type="evidence" value="ECO:0007669"/>
    <property type="project" value="UniProtKB-EC"/>
</dbReference>
<proteinExistence type="inferred from homology"/>
<dbReference type="SUPFAM" id="SSF52540">
    <property type="entry name" value="P-loop containing nucleoside triphosphate hydrolases"/>
    <property type="match status" value="1"/>
</dbReference>
<evidence type="ECO:0000256" key="2">
    <source>
        <dbReference type="ARBA" id="ARBA00022679"/>
    </source>
</evidence>
<evidence type="ECO:0000256" key="3">
    <source>
        <dbReference type="ARBA" id="ARBA00022695"/>
    </source>
</evidence>
<dbReference type="InterPro" id="IPR045085">
    <property type="entry name" value="HLD_clamp_pol_III_gamma_tau"/>
</dbReference>
<dbReference type="Pfam" id="PF13177">
    <property type="entry name" value="DNA_pol3_delta2"/>
    <property type="match status" value="1"/>
</dbReference>
<dbReference type="PANTHER" id="PTHR11669:SF0">
    <property type="entry name" value="PROTEIN STICHEL-LIKE 2"/>
    <property type="match status" value="1"/>
</dbReference>